<dbReference type="RefSeq" id="WP_135445877.1">
    <property type="nucleotide sequence ID" value="NZ_SRLE01000012.1"/>
</dbReference>
<organism evidence="3 4">
    <name type="scientific">Mangrovimicrobium sediminis</name>
    <dbReference type="NCBI Taxonomy" id="2562682"/>
    <lineage>
        <taxon>Bacteria</taxon>
        <taxon>Pseudomonadati</taxon>
        <taxon>Pseudomonadota</taxon>
        <taxon>Gammaproteobacteria</taxon>
        <taxon>Cellvibrionales</taxon>
        <taxon>Halieaceae</taxon>
        <taxon>Mangrovimicrobium</taxon>
    </lineage>
</organism>
<gene>
    <name evidence="3" type="ORF">E4634_17115</name>
</gene>
<dbReference type="GO" id="GO:0046491">
    <property type="term" value="P:L-methylmalonyl-CoA metabolic process"/>
    <property type="evidence" value="ECO:0007669"/>
    <property type="project" value="TreeGrafter"/>
</dbReference>
<keyword evidence="4" id="KW-1185">Reference proteome</keyword>
<dbReference type="SUPFAM" id="SSF54593">
    <property type="entry name" value="Glyoxalase/Bleomycin resistance protein/Dihydroxybiphenyl dioxygenase"/>
    <property type="match status" value="2"/>
</dbReference>
<dbReference type="EMBL" id="SRLE01000012">
    <property type="protein sequence ID" value="TGD71833.1"/>
    <property type="molecule type" value="Genomic_DNA"/>
</dbReference>
<comment type="caution">
    <text evidence="3">The sequence shown here is derived from an EMBL/GenBank/DDBJ whole genome shotgun (WGS) entry which is preliminary data.</text>
</comment>
<evidence type="ECO:0000259" key="2">
    <source>
        <dbReference type="PROSITE" id="PS51819"/>
    </source>
</evidence>
<dbReference type="GO" id="GO:0004493">
    <property type="term" value="F:methylmalonyl-CoA epimerase activity"/>
    <property type="evidence" value="ECO:0007669"/>
    <property type="project" value="TreeGrafter"/>
</dbReference>
<evidence type="ECO:0000313" key="4">
    <source>
        <dbReference type="Proteomes" id="UP000298050"/>
    </source>
</evidence>
<proteinExistence type="predicted"/>
<dbReference type="PANTHER" id="PTHR43048:SF3">
    <property type="entry name" value="METHYLMALONYL-COA EPIMERASE, MITOCHONDRIAL"/>
    <property type="match status" value="1"/>
</dbReference>
<sequence>MLSLVQFGLSTLDMAASLRLYAEAFGFRNAGGQALWGETIRIQGLAPDSRAIMWWLVGAQDFFQLELFQHSRPAQRPLPENWRPCDLGWVRFGVAVADYDTTLAAIDSNGLALSGQAVGPDGLRRCAFRDPWVGCCIEVREAQGGDGPELLYATSSVSDLDGARRYYHEILGFPLLPLELLHRTEDETLWGLPGARREGFLVDTGQVLLEVVHYLAPQGQPRRADHRASDQGFFNVALGSRQTADVRAAIGRLRVGGVEPERIFDTGELLAAYVNAAEREVEFCVLPEGMDAALGLEAREPFFG</sequence>
<name>A0A4Z0LWP6_9GAMM</name>
<dbReference type="PANTHER" id="PTHR43048">
    <property type="entry name" value="METHYLMALONYL-COA EPIMERASE"/>
    <property type="match status" value="1"/>
</dbReference>
<dbReference type="Gene3D" id="3.10.180.10">
    <property type="entry name" value="2,3-Dihydroxybiphenyl 1,2-Dioxygenase, domain 1"/>
    <property type="match status" value="2"/>
</dbReference>
<accession>A0A4Z0LWP6</accession>
<dbReference type="GO" id="GO:0046872">
    <property type="term" value="F:metal ion binding"/>
    <property type="evidence" value="ECO:0007669"/>
    <property type="project" value="UniProtKB-KW"/>
</dbReference>
<reference evidence="3 4" key="1">
    <citation type="submission" date="2019-04" db="EMBL/GenBank/DDBJ databases">
        <title>Taxonomy of novel Haliea sp. from mangrove soil of West Coast of India.</title>
        <authorList>
            <person name="Verma A."/>
            <person name="Kumar P."/>
            <person name="Krishnamurthi S."/>
        </authorList>
    </citation>
    <scope>NUCLEOTIDE SEQUENCE [LARGE SCALE GENOMIC DNA]</scope>
    <source>
        <strain evidence="3 4">SAOS-164</strain>
    </source>
</reference>
<dbReference type="AlphaFoldDB" id="A0A4Z0LWP6"/>
<keyword evidence="1" id="KW-0479">Metal-binding</keyword>
<protein>
    <recommendedName>
        <fullName evidence="2">VOC domain-containing protein</fullName>
    </recommendedName>
</protein>
<dbReference type="InterPro" id="IPR051785">
    <property type="entry name" value="MMCE/EMCE_epimerase"/>
</dbReference>
<dbReference type="Proteomes" id="UP000298050">
    <property type="component" value="Unassembled WGS sequence"/>
</dbReference>
<dbReference type="PROSITE" id="PS51819">
    <property type="entry name" value="VOC"/>
    <property type="match status" value="1"/>
</dbReference>
<dbReference type="InterPro" id="IPR029068">
    <property type="entry name" value="Glyas_Bleomycin-R_OHBP_Dase"/>
</dbReference>
<feature type="domain" description="VOC" evidence="2">
    <location>
        <begin position="149"/>
        <end position="288"/>
    </location>
</feature>
<evidence type="ECO:0000313" key="3">
    <source>
        <dbReference type="EMBL" id="TGD71833.1"/>
    </source>
</evidence>
<dbReference type="OrthoDB" id="191189at2"/>
<dbReference type="InterPro" id="IPR037523">
    <property type="entry name" value="VOC_core"/>
</dbReference>
<evidence type="ECO:0000256" key="1">
    <source>
        <dbReference type="ARBA" id="ARBA00022723"/>
    </source>
</evidence>